<proteinExistence type="predicted"/>
<accession>A0A934KBE6</accession>
<name>A0A934KBE6_9BACT</name>
<evidence type="ECO:0000313" key="2">
    <source>
        <dbReference type="Proteomes" id="UP000612893"/>
    </source>
</evidence>
<gene>
    <name evidence="1" type="ORF">JF922_21585</name>
</gene>
<keyword evidence="2" id="KW-1185">Reference proteome</keyword>
<reference evidence="1" key="1">
    <citation type="submission" date="2020-10" db="EMBL/GenBank/DDBJ databases">
        <title>Ca. Dormibacterota MAGs.</title>
        <authorList>
            <person name="Montgomery K."/>
        </authorList>
    </citation>
    <scope>NUCLEOTIDE SEQUENCE [LARGE SCALE GENOMIC DNA]</scope>
    <source>
        <strain evidence="1">SC8812_S17_10</strain>
    </source>
</reference>
<dbReference type="AlphaFoldDB" id="A0A934KBE6"/>
<protein>
    <submittedName>
        <fullName evidence="1">Uncharacterized protein</fullName>
    </submittedName>
</protein>
<dbReference type="Proteomes" id="UP000612893">
    <property type="component" value="Unassembled WGS sequence"/>
</dbReference>
<organism evidence="1 2">
    <name type="scientific">Candidatus Nephthysia bennettiae</name>
    <dbReference type="NCBI Taxonomy" id="3127016"/>
    <lineage>
        <taxon>Bacteria</taxon>
        <taxon>Bacillati</taxon>
        <taxon>Candidatus Dormiibacterota</taxon>
        <taxon>Candidatus Dormibacteria</taxon>
        <taxon>Candidatus Dormibacterales</taxon>
        <taxon>Candidatus Dormibacteraceae</taxon>
        <taxon>Candidatus Nephthysia</taxon>
    </lineage>
</organism>
<evidence type="ECO:0000313" key="1">
    <source>
        <dbReference type="EMBL" id="MBJ7600647.1"/>
    </source>
</evidence>
<comment type="caution">
    <text evidence="1">The sequence shown here is derived from an EMBL/GenBank/DDBJ whole genome shotgun (WGS) entry which is preliminary data.</text>
</comment>
<sequence length="47" mass="5125">MVVGLAAGAVEEQIHAAEDRSTMNDQRLPVGRPAATYSAYEIHDARR</sequence>
<dbReference type="EMBL" id="JAEKNR010000216">
    <property type="protein sequence ID" value="MBJ7600647.1"/>
    <property type="molecule type" value="Genomic_DNA"/>
</dbReference>